<dbReference type="Proteomes" id="UP000021053">
    <property type="component" value="Unassembled WGS sequence"/>
</dbReference>
<evidence type="ECO:0000313" key="2">
    <source>
        <dbReference type="Proteomes" id="UP000021053"/>
    </source>
</evidence>
<dbReference type="PATRIC" id="fig|927661.3.peg.2942"/>
<proteinExistence type="predicted"/>
<dbReference type="AlphaFoldDB" id="A0A011AIM0"/>
<dbReference type="HOGENOM" id="CLU_1683641_0_0_11"/>
<protein>
    <submittedName>
        <fullName evidence="1">Uncharacterized protein</fullName>
    </submittedName>
</protein>
<evidence type="ECO:0000313" key="1">
    <source>
        <dbReference type="EMBL" id="EXG81861.1"/>
    </source>
</evidence>
<comment type="caution">
    <text evidence="1">The sequence shown here is derived from an EMBL/GenBank/DDBJ whole genome shotgun (WGS) entry which is preliminary data.</text>
</comment>
<reference evidence="1 2" key="1">
    <citation type="submission" date="2013-07" db="EMBL/GenBank/DDBJ databases">
        <authorList>
            <consortium name="DOE Joint Genome Institute"/>
            <person name="Eisen J."/>
            <person name="Huntemann M."/>
            <person name="Han J."/>
            <person name="Chen A."/>
            <person name="Kyrpides N."/>
            <person name="Mavromatis K."/>
            <person name="Markowitz V."/>
            <person name="Palaniappan K."/>
            <person name="Ivanova N."/>
            <person name="Schaumberg A."/>
            <person name="Pati A."/>
            <person name="Liolios K."/>
            <person name="Nordberg H.P."/>
            <person name="Cantor M.N."/>
            <person name="Hua S.X."/>
            <person name="Woyke T."/>
        </authorList>
    </citation>
    <scope>NUCLEOTIDE SEQUENCE [LARGE SCALE GENOMIC DNA]</scope>
    <source>
        <strain evidence="1 2">DSM 44712</strain>
    </source>
</reference>
<organism evidence="1 2">
    <name type="scientific">Cryptosporangium arvum DSM 44712</name>
    <dbReference type="NCBI Taxonomy" id="927661"/>
    <lineage>
        <taxon>Bacteria</taxon>
        <taxon>Bacillati</taxon>
        <taxon>Actinomycetota</taxon>
        <taxon>Actinomycetes</taxon>
        <taxon>Cryptosporangiales</taxon>
        <taxon>Cryptosporangiaceae</taxon>
        <taxon>Cryptosporangium</taxon>
    </lineage>
</organism>
<sequence length="156" mass="16220">MMSMLSSGPSATRRRLAPLWVGLAVLVVLVVAGAAVFFATSGDAGASAADNGKRRSAAELARKGLNCMQTTPVTQGVAPAQERVKCQTGGGGDAVISTFDSASAARKDAEQAFAKLSSTAKKDRGLVFGSYWTVSCSFRQVCEGARDYLDGEMMSD</sequence>
<name>A0A011AIM0_9ACTN</name>
<keyword evidence="2" id="KW-1185">Reference proteome</keyword>
<accession>A0A011AIM0</accession>
<dbReference type="EMBL" id="JFBT01000001">
    <property type="protein sequence ID" value="EXG81861.1"/>
    <property type="molecule type" value="Genomic_DNA"/>
</dbReference>
<gene>
    <name evidence="1" type="ORF">CryarDRAFT_2982</name>
</gene>